<sequence>MDNNSHDENLDPEGIAIHSCHVKQDYEILGDTAALAAFHEFEQHQREQGRVVSHALAKAMLATFAVVKAEKLVGMCDMSDCEEYRKKTKEKARQRSGEMYRDRYESQK</sequence>
<evidence type="ECO:0000313" key="2">
    <source>
        <dbReference type="EMBL" id="KAK6525345.1"/>
    </source>
</evidence>
<dbReference type="PANTHER" id="PTHR37450:SF1">
    <property type="entry name" value="CIPC PROTEIN"/>
    <property type="match status" value="1"/>
</dbReference>
<dbReference type="EMBL" id="JAVHJO010000017">
    <property type="protein sequence ID" value="KAK6525345.1"/>
    <property type="molecule type" value="Genomic_DNA"/>
</dbReference>
<dbReference type="Pfam" id="PF12585">
    <property type="entry name" value="DUF3759"/>
    <property type="match status" value="1"/>
</dbReference>
<keyword evidence="3" id="KW-1185">Reference proteome</keyword>
<evidence type="ECO:0000256" key="1">
    <source>
        <dbReference type="SAM" id="MobiDB-lite"/>
    </source>
</evidence>
<evidence type="ECO:0000313" key="3">
    <source>
        <dbReference type="Proteomes" id="UP001365542"/>
    </source>
</evidence>
<comment type="caution">
    <text evidence="2">The sequence shown here is derived from an EMBL/GenBank/DDBJ whole genome shotgun (WGS) entry which is preliminary data.</text>
</comment>
<dbReference type="PANTHER" id="PTHR37450">
    <property type="entry name" value="CIPC PROTEIN"/>
    <property type="match status" value="1"/>
</dbReference>
<feature type="compositionally biased region" description="Basic and acidic residues" evidence="1">
    <location>
        <begin position="91"/>
        <end position="108"/>
    </location>
</feature>
<feature type="region of interest" description="Disordered" evidence="1">
    <location>
        <begin position="84"/>
        <end position="108"/>
    </location>
</feature>
<dbReference type="AlphaFoldDB" id="A0AAV9WTB1"/>
<protein>
    <submittedName>
        <fullName evidence="2">Uncharacterized protein</fullName>
    </submittedName>
</protein>
<dbReference type="InterPro" id="IPR022234">
    <property type="entry name" value="DUF3759"/>
</dbReference>
<name>A0AAV9WTB1_9PEZI</name>
<dbReference type="Proteomes" id="UP001365542">
    <property type="component" value="Unassembled WGS sequence"/>
</dbReference>
<proteinExistence type="predicted"/>
<accession>A0AAV9WTB1</accession>
<reference evidence="2 3" key="1">
    <citation type="submission" date="2019-10" db="EMBL/GenBank/DDBJ databases">
        <authorList>
            <person name="Palmer J.M."/>
        </authorList>
    </citation>
    <scope>NUCLEOTIDE SEQUENCE [LARGE SCALE GENOMIC DNA]</scope>
    <source>
        <strain evidence="2 3">TWF694</strain>
    </source>
</reference>
<gene>
    <name evidence="2" type="ORF">TWF694_005485</name>
</gene>
<organism evidence="2 3">
    <name type="scientific">Orbilia ellipsospora</name>
    <dbReference type="NCBI Taxonomy" id="2528407"/>
    <lineage>
        <taxon>Eukaryota</taxon>
        <taxon>Fungi</taxon>
        <taxon>Dikarya</taxon>
        <taxon>Ascomycota</taxon>
        <taxon>Pezizomycotina</taxon>
        <taxon>Orbiliomycetes</taxon>
        <taxon>Orbiliales</taxon>
        <taxon>Orbiliaceae</taxon>
        <taxon>Orbilia</taxon>
    </lineage>
</organism>